<evidence type="ECO:0000313" key="1">
    <source>
        <dbReference type="EMBL" id="GIF74246.1"/>
    </source>
</evidence>
<protein>
    <recommendedName>
        <fullName evidence="3">OmpR/PhoB-type domain-containing protein</fullName>
    </recommendedName>
</protein>
<dbReference type="Gene3D" id="1.10.10.10">
    <property type="entry name" value="Winged helix-like DNA-binding domain superfamily/Winged helix DNA-binding domain"/>
    <property type="match status" value="1"/>
</dbReference>
<organism evidence="1 2">
    <name type="scientific">Asanoa siamensis</name>
    <dbReference type="NCBI Taxonomy" id="926357"/>
    <lineage>
        <taxon>Bacteria</taxon>
        <taxon>Bacillati</taxon>
        <taxon>Actinomycetota</taxon>
        <taxon>Actinomycetes</taxon>
        <taxon>Micromonosporales</taxon>
        <taxon>Micromonosporaceae</taxon>
        <taxon>Asanoa</taxon>
    </lineage>
</organism>
<comment type="caution">
    <text evidence="1">The sequence shown here is derived from an EMBL/GenBank/DDBJ whole genome shotgun (WGS) entry which is preliminary data.</text>
</comment>
<dbReference type="Proteomes" id="UP000604117">
    <property type="component" value="Unassembled WGS sequence"/>
</dbReference>
<evidence type="ECO:0008006" key="3">
    <source>
        <dbReference type="Google" id="ProtNLM"/>
    </source>
</evidence>
<accession>A0ABQ4CSH7</accession>
<proteinExistence type="predicted"/>
<reference evidence="1 2" key="1">
    <citation type="submission" date="2021-01" db="EMBL/GenBank/DDBJ databases">
        <title>Whole genome shotgun sequence of Asanoa siamensis NBRC 107932.</title>
        <authorList>
            <person name="Komaki H."/>
            <person name="Tamura T."/>
        </authorList>
    </citation>
    <scope>NUCLEOTIDE SEQUENCE [LARGE SCALE GENOMIC DNA]</scope>
    <source>
        <strain evidence="1 2">NBRC 107932</strain>
    </source>
</reference>
<evidence type="ECO:0000313" key="2">
    <source>
        <dbReference type="Proteomes" id="UP000604117"/>
    </source>
</evidence>
<sequence length="61" mass="6691">MRCRSRAYGGPEWRACCSLRADQRVPVGDLVSGIWSGEPPASAVDNIRAYVSGLRRLLTGR</sequence>
<keyword evidence="2" id="KW-1185">Reference proteome</keyword>
<name>A0ABQ4CSH7_9ACTN</name>
<gene>
    <name evidence="1" type="ORF">Asi02nite_37640</name>
</gene>
<dbReference type="EMBL" id="BONE01000028">
    <property type="protein sequence ID" value="GIF74246.1"/>
    <property type="molecule type" value="Genomic_DNA"/>
</dbReference>
<dbReference type="InterPro" id="IPR036388">
    <property type="entry name" value="WH-like_DNA-bd_sf"/>
</dbReference>